<accession>A0A835CDD8</accession>
<proteinExistence type="predicted"/>
<gene>
    <name evidence="2" type="ORF">G2W53_011559</name>
</gene>
<sequence length="27" mass="2912">MGWGNEEMDGPKSTINDLKLGPLALPK</sequence>
<keyword evidence="3" id="KW-1185">Reference proteome</keyword>
<comment type="caution">
    <text evidence="2">The sequence shown here is derived from an EMBL/GenBank/DDBJ whole genome shotgun (WGS) entry which is preliminary data.</text>
</comment>
<evidence type="ECO:0000313" key="3">
    <source>
        <dbReference type="Proteomes" id="UP000634136"/>
    </source>
</evidence>
<organism evidence="2 3">
    <name type="scientific">Senna tora</name>
    <dbReference type="NCBI Taxonomy" id="362788"/>
    <lineage>
        <taxon>Eukaryota</taxon>
        <taxon>Viridiplantae</taxon>
        <taxon>Streptophyta</taxon>
        <taxon>Embryophyta</taxon>
        <taxon>Tracheophyta</taxon>
        <taxon>Spermatophyta</taxon>
        <taxon>Magnoliopsida</taxon>
        <taxon>eudicotyledons</taxon>
        <taxon>Gunneridae</taxon>
        <taxon>Pentapetalae</taxon>
        <taxon>rosids</taxon>
        <taxon>fabids</taxon>
        <taxon>Fabales</taxon>
        <taxon>Fabaceae</taxon>
        <taxon>Caesalpinioideae</taxon>
        <taxon>Cassia clade</taxon>
        <taxon>Senna</taxon>
    </lineage>
</organism>
<reference evidence="2" key="1">
    <citation type="submission" date="2020-09" db="EMBL/GenBank/DDBJ databases">
        <title>Genome-Enabled Discovery of Anthraquinone Biosynthesis in Senna tora.</title>
        <authorList>
            <person name="Kang S.-H."/>
            <person name="Pandey R.P."/>
            <person name="Lee C.-M."/>
            <person name="Sim J.-S."/>
            <person name="Jeong J.-T."/>
            <person name="Choi B.-S."/>
            <person name="Jung M."/>
            <person name="Ginzburg D."/>
            <person name="Zhao K."/>
            <person name="Won S.Y."/>
            <person name="Oh T.-J."/>
            <person name="Yu Y."/>
            <person name="Kim N.-H."/>
            <person name="Lee O.R."/>
            <person name="Lee T.-H."/>
            <person name="Bashyal P."/>
            <person name="Kim T.-S."/>
            <person name="Lee W.-H."/>
            <person name="Kawkins C."/>
            <person name="Kim C.-K."/>
            <person name="Kim J.S."/>
            <person name="Ahn B.O."/>
            <person name="Rhee S.Y."/>
            <person name="Sohng J.K."/>
        </authorList>
    </citation>
    <scope>NUCLEOTIDE SEQUENCE</scope>
    <source>
        <tissue evidence="2">Leaf</tissue>
    </source>
</reference>
<protein>
    <submittedName>
        <fullName evidence="2">Uncharacterized protein</fullName>
    </submittedName>
</protein>
<dbReference type="Proteomes" id="UP000634136">
    <property type="component" value="Unassembled WGS sequence"/>
</dbReference>
<dbReference type="AlphaFoldDB" id="A0A835CDD8"/>
<evidence type="ECO:0000256" key="1">
    <source>
        <dbReference type="SAM" id="MobiDB-lite"/>
    </source>
</evidence>
<name>A0A835CDD8_9FABA</name>
<evidence type="ECO:0000313" key="2">
    <source>
        <dbReference type="EMBL" id="KAF7836700.1"/>
    </source>
</evidence>
<feature type="region of interest" description="Disordered" evidence="1">
    <location>
        <begin position="1"/>
        <end position="27"/>
    </location>
</feature>
<dbReference type="EMBL" id="JAAIUW010000004">
    <property type="protein sequence ID" value="KAF7836700.1"/>
    <property type="molecule type" value="Genomic_DNA"/>
</dbReference>